<protein>
    <submittedName>
        <fullName evidence="2">Uncharacterized protein</fullName>
    </submittedName>
</protein>
<name>A0A5N6VXE6_9EURO</name>
<evidence type="ECO:0000313" key="3">
    <source>
        <dbReference type="Proteomes" id="UP000325433"/>
    </source>
</evidence>
<sequence>MRYHLCLCTACHKYRGHSTTTISAFDWMPTGSSPPFVTRLEGGSGPEVSATLPNTLCTAASDLQGLLLGLKEVGLDLREMANTARAMVDRLQHLRGDYEQLRFSINTVGDNLSRSVVPSAAQSVSLSAAPSLMATSATERLTAPSDEDVAIDAWASRLASLDMNSTLGTPSDSSPSKGAISPPKHRRPNIFDTSSKRAPG</sequence>
<proteinExistence type="predicted"/>
<organism evidence="2 3">
    <name type="scientific">Aspergillus transmontanensis</name>
    <dbReference type="NCBI Taxonomy" id="1034304"/>
    <lineage>
        <taxon>Eukaryota</taxon>
        <taxon>Fungi</taxon>
        <taxon>Dikarya</taxon>
        <taxon>Ascomycota</taxon>
        <taxon>Pezizomycotina</taxon>
        <taxon>Eurotiomycetes</taxon>
        <taxon>Eurotiomycetidae</taxon>
        <taxon>Eurotiales</taxon>
        <taxon>Aspergillaceae</taxon>
        <taxon>Aspergillus</taxon>
        <taxon>Aspergillus subgen. Circumdati</taxon>
    </lineage>
</organism>
<reference evidence="3" key="1">
    <citation type="submission" date="2019-04" db="EMBL/GenBank/DDBJ databases">
        <title>Friends and foes A comparative genomics studyof 23 Aspergillus species from section Flavi.</title>
        <authorList>
            <consortium name="DOE Joint Genome Institute"/>
            <person name="Kjaerbolling I."/>
            <person name="Vesth T."/>
            <person name="Frisvad J.C."/>
            <person name="Nybo J.L."/>
            <person name="Theobald S."/>
            <person name="Kildgaard S."/>
            <person name="Isbrandt T."/>
            <person name="Kuo A."/>
            <person name="Sato A."/>
            <person name="Lyhne E.K."/>
            <person name="Kogle M.E."/>
            <person name="Wiebenga A."/>
            <person name="Kun R.S."/>
            <person name="Lubbers R.J."/>
            <person name="Makela M.R."/>
            <person name="Barry K."/>
            <person name="Chovatia M."/>
            <person name="Clum A."/>
            <person name="Daum C."/>
            <person name="Haridas S."/>
            <person name="He G."/>
            <person name="LaButti K."/>
            <person name="Lipzen A."/>
            <person name="Mondo S."/>
            <person name="Riley R."/>
            <person name="Salamov A."/>
            <person name="Simmons B.A."/>
            <person name="Magnuson J.K."/>
            <person name="Henrissat B."/>
            <person name="Mortensen U.H."/>
            <person name="Larsen T.O."/>
            <person name="Devries R.P."/>
            <person name="Grigoriev I.V."/>
            <person name="Machida M."/>
            <person name="Baker S.E."/>
            <person name="Andersen M.R."/>
        </authorList>
    </citation>
    <scope>NUCLEOTIDE SEQUENCE [LARGE SCALE GENOMIC DNA]</scope>
    <source>
        <strain evidence="3">CBS 130015</strain>
    </source>
</reference>
<keyword evidence="3" id="KW-1185">Reference proteome</keyword>
<dbReference type="AlphaFoldDB" id="A0A5N6VXE6"/>
<feature type="compositionally biased region" description="Polar residues" evidence="1">
    <location>
        <begin position="164"/>
        <end position="176"/>
    </location>
</feature>
<gene>
    <name evidence="2" type="ORF">BDV41DRAFT_577104</name>
</gene>
<dbReference type="Proteomes" id="UP000325433">
    <property type="component" value="Unassembled WGS sequence"/>
</dbReference>
<accession>A0A5N6VXE6</accession>
<feature type="region of interest" description="Disordered" evidence="1">
    <location>
        <begin position="164"/>
        <end position="200"/>
    </location>
</feature>
<evidence type="ECO:0000313" key="2">
    <source>
        <dbReference type="EMBL" id="KAE8313153.1"/>
    </source>
</evidence>
<evidence type="ECO:0000256" key="1">
    <source>
        <dbReference type="SAM" id="MobiDB-lite"/>
    </source>
</evidence>
<dbReference type="EMBL" id="ML738328">
    <property type="protein sequence ID" value="KAE8313153.1"/>
    <property type="molecule type" value="Genomic_DNA"/>
</dbReference>